<accession>A0ABR5AHW5</accession>
<keyword evidence="2" id="KW-0732">Signal</keyword>
<evidence type="ECO:0008006" key="5">
    <source>
        <dbReference type="Google" id="ProtNLM"/>
    </source>
</evidence>
<dbReference type="InterPro" id="IPR019076">
    <property type="entry name" value="Spore_lipoprot_YhcN/YlaJ-like"/>
</dbReference>
<dbReference type="RefSeq" id="WP_041048382.1">
    <property type="nucleotide sequence ID" value="NZ_JXAK01000025.1"/>
</dbReference>
<dbReference type="Proteomes" id="UP000031967">
    <property type="component" value="Unassembled WGS sequence"/>
</dbReference>
<evidence type="ECO:0000313" key="3">
    <source>
        <dbReference type="EMBL" id="KIL40180.1"/>
    </source>
</evidence>
<evidence type="ECO:0000256" key="2">
    <source>
        <dbReference type="SAM" id="SignalP"/>
    </source>
</evidence>
<protein>
    <recommendedName>
        <fullName evidence="5">YhcN/YlaJ family sporulation lipoprotein</fullName>
    </recommendedName>
</protein>
<dbReference type="EMBL" id="JXAK01000025">
    <property type="protein sequence ID" value="KIL40180.1"/>
    <property type="molecule type" value="Genomic_DNA"/>
</dbReference>
<keyword evidence="4" id="KW-1185">Reference proteome</keyword>
<dbReference type="PROSITE" id="PS51257">
    <property type="entry name" value="PROKAR_LIPOPROTEIN"/>
    <property type="match status" value="1"/>
</dbReference>
<sequence>MTDWRSTAVKAAAALLVVLAAAGCTSGNENKSAAPDTAATDRDPRNNENNTLGAKSLPSDPGVLPQRDSVDKTEFHYNSRLAMNEVLSERLRTRVPELAAAYVALTESNAYAAVKLKGPHAQSLAGTAADSQEPMADGKSGAGIFGMGQGGNLDWRAQDGMTTELQSKISRVLHELAPGKANIFVSSNPNYVRRMKYYAEQSRAGTSMDHFINEFNTMAHYAFPYNANAANIGNR</sequence>
<organism evidence="3 4">
    <name type="scientific">Gordoniibacillus kamchatkensis</name>
    <dbReference type="NCBI Taxonomy" id="1590651"/>
    <lineage>
        <taxon>Bacteria</taxon>
        <taxon>Bacillati</taxon>
        <taxon>Bacillota</taxon>
        <taxon>Bacilli</taxon>
        <taxon>Bacillales</taxon>
        <taxon>Paenibacillaceae</taxon>
        <taxon>Gordoniibacillus</taxon>
    </lineage>
</organism>
<evidence type="ECO:0000313" key="4">
    <source>
        <dbReference type="Proteomes" id="UP000031967"/>
    </source>
</evidence>
<proteinExistence type="predicted"/>
<name>A0ABR5AHW5_9BACL</name>
<feature type="chain" id="PRO_5046146288" description="YhcN/YlaJ family sporulation lipoprotein" evidence="2">
    <location>
        <begin position="23"/>
        <end position="235"/>
    </location>
</feature>
<evidence type="ECO:0000256" key="1">
    <source>
        <dbReference type="SAM" id="MobiDB-lite"/>
    </source>
</evidence>
<feature type="region of interest" description="Disordered" evidence="1">
    <location>
        <begin position="27"/>
        <end position="68"/>
    </location>
</feature>
<dbReference type="Pfam" id="PF09580">
    <property type="entry name" value="Spore_YhcN_YlaJ"/>
    <property type="match status" value="1"/>
</dbReference>
<comment type="caution">
    <text evidence="3">The sequence shown here is derived from an EMBL/GenBank/DDBJ whole genome shotgun (WGS) entry which is preliminary data.</text>
</comment>
<gene>
    <name evidence="3" type="ORF">SD70_15270</name>
</gene>
<feature type="signal peptide" evidence="2">
    <location>
        <begin position="1"/>
        <end position="22"/>
    </location>
</feature>
<reference evidence="3 4" key="1">
    <citation type="submission" date="2014-12" db="EMBL/GenBank/DDBJ databases">
        <title>Draft genome sequence of Paenibacillus kamchatkensis strain B-2647.</title>
        <authorList>
            <person name="Karlyshev A.V."/>
            <person name="Kudryashova E.B."/>
        </authorList>
    </citation>
    <scope>NUCLEOTIDE SEQUENCE [LARGE SCALE GENOMIC DNA]</scope>
    <source>
        <strain evidence="3 4">VKM B-2647</strain>
    </source>
</reference>